<sequence>MTIRKIFSQFFSYGLPGLSACLLLASCTGFITELDESDIPLPDSKIAVEALISPQDTIIEVVVTRTRTILSDISDFQPIYLNDAEVILSDDSRQVVLPFNNRNRSYVLSSDAFSIQAGKRYRLLVRQGGQQVDATCTVPASVVNVAAYNIDSSSASGFGQVSVRMTLNDIPNETNYYLFRASLMMDANSLEYLSGMVGPQLVRSENMIRVYFPNDKTLYSDANLDGRPITSAVGYCNMLTQYSYNYTDGEGRTRLFKSDPELKKITMTVVNVDEHYYKFQRSLENNDNSNPFIEPSLLYSNINGGVGYFAACTLGRTMLKP</sequence>
<reference evidence="1 2" key="1">
    <citation type="submission" date="2020-06" db="EMBL/GenBank/DDBJ databases">
        <title>Dyadobacter sandarakinus sp. nov., isolated from the soil of the Arctic Yellow River Station.</title>
        <authorList>
            <person name="Zhang Y."/>
            <person name="Peng F."/>
        </authorList>
    </citation>
    <scope>NUCLEOTIDE SEQUENCE [LARGE SCALE GENOMIC DNA]</scope>
    <source>
        <strain evidence="1 2">Q3-56</strain>
    </source>
</reference>
<name>A0ABX7I3K8_9BACT</name>
<proteinExistence type="predicted"/>
<dbReference type="PROSITE" id="PS51257">
    <property type="entry name" value="PROKAR_LIPOPROTEIN"/>
    <property type="match status" value="1"/>
</dbReference>
<accession>A0ABX7I3K8</accession>
<dbReference type="Proteomes" id="UP000612680">
    <property type="component" value="Chromosome"/>
</dbReference>
<dbReference type="EMBL" id="CP056775">
    <property type="protein sequence ID" value="QRR00328.1"/>
    <property type="molecule type" value="Genomic_DNA"/>
</dbReference>
<protein>
    <submittedName>
        <fullName evidence="1">DUF4249 domain-containing protein</fullName>
    </submittedName>
</protein>
<dbReference type="InterPro" id="IPR025345">
    <property type="entry name" value="DUF4249"/>
</dbReference>
<evidence type="ECO:0000313" key="2">
    <source>
        <dbReference type="Proteomes" id="UP000612680"/>
    </source>
</evidence>
<keyword evidence="2" id="KW-1185">Reference proteome</keyword>
<dbReference type="Pfam" id="PF14054">
    <property type="entry name" value="DUF4249"/>
    <property type="match status" value="1"/>
</dbReference>
<gene>
    <name evidence="1" type="ORF">HWI92_05105</name>
</gene>
<evidence type="ECO:0000313" key="1">
    <source>
        <dbReference type="EMBL" id="QRR00328.1"/>
    </source>
</evidence>
<organism evidence="1 2">
    <name type="scientific">Dyadobacter sandarakinus</name>
    <dbReference type="NCBI Taxonomy" id="2747268"/>
    <lineage>
        <taxon>Bacteria</taxon>
        <taxon>Pseudomonadati</taxon>
        <taxon>Bacteroidota</taxon>
        <taxon>Cytophagia</taxon>
        <taxon>Cytophagales</taxon>
        <taxon>Spirosomataceae</taxon>
        <taxon>Dyadobacter</taxon>
    </lineage>
</organism>
<dbReference type="RefSeq" id="WP_204661275.1">
    <property type="nucleotide sequence ID" value="NZ_CP056775.1"/>
</dbReference>